<evidence type="ECO:0000313" key="10">
    <source>
        <dbReference type="EMBL" id="KAL1491109.1"/>
    </source>
</evidence>
<keyword evidence="11" id="KW-1185">Reference proteome</keyword>
<dbReference type="InterPro" id="IPR045851">
    <property type="entry name" value="AMP-bd_C_sf"/>
</dbReference>
<comment type="caution">
    <text evidence="10">The sequence shown here is derived from an EMBL/GenBank/DDBJ whole genome shotgun (WGS) entry which is preliminary data.</text>
</comment>
<keyword evidence="2" id="KW-0436">Ligase</keyword>
<evidence type="ECO:0000313" key="11">
    <source>
        <dbReference type="Proteomes" id="UP001566132"/>
    </source>
</evidence>
<dbReference type="EMBL" id="JBDJPC010000009">
    <property type="protein sequence ID" value="KAL1491109.1"/>
    <property type="molecule type" value="Genomic_DNA"/>
</dbReference>
<proteinExistence type="inferred from homology"/>
<name>A0ABD1E8W9_HYPHA</name>
<dbReference type="Gene3D" id="3.40.50.12780">
    <property type="entry name" value="N-terminal domain of ligase-like"/>
    <property type="match status" value="1"/>
</dbReference>
<comment type="catalytic activity">
    <reaction evidence="7">
        <text>a medium-chain fatty acid + ATP + CoA = a medium-chain fatty acyl-CoA + AMP + diphosphate</text>
        <dbReference type="Rhea" id="RHEA:48340"/>
        <dbReference type="ChEBI" id="CHEBI:30616"/>
        <dbReference type="ChEBI" id="CHEBI:33019"/>
        <dbReference type="ChEBI" id="CHEBI:57287"/>
        <dbReference type="ChEBI" id="CHEBI:59558"/>
        <dbReference type="ChEBI" id="CHEBI:90546"/>
        <dbReference type="ChEBI" id="CHEBI:456215"/>
        <dbReference type="EC" id="6.2.1.2"/>
    </reaction>
</comment>
<dbReference type="Pfam" id="PF00501">
    <property type="entry name" value="AMP-binding"/>
    <property type="match status" value="1"/>
</dbReference>
<dbReference type="EC" id="6.2.1.2" evidence="4"/>
<dbReference type="InterPro" id="IPR020845">
    <property type="entry name" value="AMP-binding_CS"/>
</dbReference>
<comment type="similarity">
    <text evidence="1">Belongs to the ATP-dependent AMP-binding enzyme family.</text>
</comment>
<dbReference type="GO" id="GO:0031956">
    <property type="term" value="F:medium-chain fatty acid-CoA ligase activity"/>
    <property type="evidence" value="ECO:0007669"/>
    <property type="project" value="UniProtKB-EC"/>
</dbReference>
<reference evidence="10 11" key="1">
    <citation type="submission" date="2024-05" db="EMBL/GenBank/DDBJ databases">
        <title>Genetic variation in Jamaican populations of the coffee berry borer (Hypothenemus hampei).</title>
        <authorList>
            <person name="Errbii M."/>
            <person name="Myrie A."/>
        </authorList>
    </citation>
    <scope>NUCLEOTIDE SEQUENCE [LARGE SCALE GENOMIC DNA]</scope>
    <source>
        <strain evidence="10">JA-Hopewell-2020-01-JO</strain>
        <tissue evidence="10">Whole body</tissue>
    </source>
</reference>
<dbReference type="PANTHER" id="PTHR43201:SF5">
    <property type="entry name" value="MEDIUM-CHAIN ACYL-COA LIGASE ACSF2, MITOCHONDRIAL"/>
    <property type="match status" value="1"/>
</dbReference>
<dbReference type="Pfam" id="PF13193">
    <property type="entry name" value="AMP-binding_C"/>
    <property type="match status" value="1"/>
</dbReference>
<evidence type="ECO:0000256" key="3">
    <source>
        <dbReference type="ARBA" id="ARBA00037247"/>
    </source>
</evidence>
<feature type="domain" description="AMP-dependent synthetase/ligase" evidence="8">
    <location>
        <begin position="39"/>
        <end position="429"/>
    </location>
</feature>
<evidence type="ECO:0000259" key="8">
    <source>
        <dbReference type="Pfam" id="PF00501"/>
    </source>
</evidence>
<comment type="catalytic activity">
    <reaction evidence="6">
        <text>octanoate + ATP + CoA = octanoyl-CoA + AMP + diphosphate</text>
        <dbReference type="Rhea" id="RHEA:33631"/>
        <dbReference type="ChEBI" id="CHEBI:25646"/>
        <dbReference type="ChEBI" id="CHEBI:30616"/>
        <dbReference type="ChEBI" id="CHEBI:33019"/>
        <dbReference type="ChEBI" id="CHEBI:57287"/>
        <dbReference type="ChEBI" id="CHEBI:57386"/>
        <dbReference type="ChEBI" id="CHEBI:456215"/>
    </reaction>
</comment>
<evidence type="ECO:0000256" key="4">
    <source>
        <dbReference type="ARBA" id="ARBA00039009"/>
    </source>
</evidence>
<protein>
    <recommendedName>
        <fullName evidence="5">Medium-chain acyl-CoA ligase ACSF2, mitochondrial</fullName>
        <ecNumber evidence="4">6.2.1.2</ecNumber>
    </recommendedName>
</protein>
<gene>
    <name evidence="10" type="ORF">ABEB36_011753</name>
</gene>
<evidence type="ECO:0000256" key="6">
    <source>
        <dbReference type="ARBA" id="ARBA00047319"/>
    </source>
</evidence>
<dbReference type="SUPFAM" id="SSF56801">
    <property type="entry name" value="Acetyl-CoA synthetase-like"/>
    <property type="match status" value="1"/>
</dbReference>
<evidence type="ECO:0000259" key="9">
    <source>
        <dbReference type="Pfam" id="PF13193"/>
    </source>
</evidence>
<dbReference type="PANTHER" id="PTHR43201">
    <property type="entry name" value="ACYL-COA SYNTHETASE"/>
    <property type="match status" value="1"/>
</dbReference>
<organism evidence="10 11">
    <name type="scientific">Hypothenemus hampei</name>
    <name type="common">Coffee berry borer</name>
    <dbReference type="NCBI Taxonomy" id="57062"/>
    <lineage>
        <taxon>Eukaryota</taxon>
        <taxon>Metazoa</taxon>
        <taxon>Ecdysozoa</taxon>
        <taxon>Arthropoda</taxon>
        <taxon>Hexapoda</taxon>
        <taxon>Insecta</taxon>
        <taxon>Pterygota</taxon>
        <taxon>Neoptera</taxon>
        <taxon>Endopterygota</taxon>
        <taxon>Coleoptera</taxon>
        <taxon>Polyphaga</taxon>
        <taxon>Cucujiformia</taxon>
        <taxon>Curculionidae</taxon>
        <taxon>Scolytinae</taxon>
        <taxon>Hypothenemus</taxon>
    </lineage>
</organism>
<dbReference type="FunFam" id="3.30.300.30:FF:000008">
    <property type="entry name" value="2,3-dihydroxybenzoate-AMP ligase"/>
    <property type="match status" value="1"/>
</dbReference>
<dbReference type="Proteomes" id="UP001566132">
    <property type="component" value="Unassembled WGS sequence"/>
</dbReference>
<evidence type="ECO:0000256" key="2">
    <source>
        <dbReference type="ARBA" id="ARBA00022598"/>
    </source>
</evidence>
<feature type="domain" description="AMP-binding enzyme C-terminal" evidence="9">
    <location>
        <begin position="480"/>
        <end position="555"/>
    </location>
</feature>
<evidence type="ECO:0000256" key="5">
    <source>
        <dbReference type="ARBA" id="ARBA00039638"/>
    </source>
</evidence>
<dbReference type="AlphaFoldDB" id="A0ABD1E8W9"/>
<sequence>MIYSKLRIVISLSRNYASQSYFHNRGTESLRALTMGQLLEKTTNKYPDRPALISRHQKQVLTFQQVLEQADTLAAAFKIIGLQPQDRVGIWAPNMVEWYVTHMACARGGLVLVNLNPAYQSDEIKNLINAVDMKAMVCAHKFKTQNYYQHLLNVCPELFNCPPGGLKSPNAPSLKSVVVISDENLQGTFKYKDLITMPKKSDILSIKGWQHHIDPDQVCHIQFTSGTTGTPKAPMHSHFHLVNNSYYIGKGNELDKKHHKICVQVPFFHAYGTAITIAAALNHGATLVAPSASFDPDKSLEALKYEKCTVIHGTPTMYVDLIKAQRDKREEVNTEIAVIGGAPCSPHLLKQMTQHLGVQKVKSLYGLTETISGVFQSLDNEDEFLVTSTVGHLMEHLEAKVVDTQGRMVPNGTPGELLIRGYSTTLGYWQNEKKTKELIGPDKWLHTGDQFILMENGYGQIVGRIKDVIIRGGENIYPKEIEDHLNTHPDILESQVVGVPHERLGEEVCAVVRLQAKASVTLQDLDAHCRGKMAYFNIPSRMEIVDSFPKTVSGKIQKHKIVENILNFKK</sequence>
<dbReference type="Gene3D" id="3.30.300.30">
    <property type="match status" value="1"/>
</dbReference>
<dbReference type="InterPro" id="IPR000873">
    <property type="entry name" value="AMP-dep_synth/lig_dom"/>
</dbReference>
<evidence type="ECO:0000256" key="1">
    <source>
        <dbReference type="ARBA" id="ARBA00006432"/>
    </source>
</evidence>
<dbReference type="InterPro" id="IPR025110">
    <property type="entry name" value="AMP-bd_C"/>
</dbReference>
<accession>A0ABD1E8W9</accession>
<evidence type="ECO:0000256" key="7">
    <source>
        <dbReference type="ARBA" id="ARBA00048277"/>
    </source>
</evidence>
<dbReference type="PROSITE" id="PS00455">
    <property type="entry name" value="AMP_BINDING"/>
    <property type="match status" value="1"/>
</dbReference>
<dbReference type="InterPro" id="IPR042099">
    <property type="entry name" value="ANL_N_sf"/>
</dbReference>
<comment type="function">
    <text evidence="3">Acyl-CoA synthases catalyze the initial reaction in fatty acid metabolism, by forming a thioester with CoA. Has some preference toward medium-chain substrates. Plays a role in adipocyte differentiation.</text>
</comment>